<proteinExistence type="predicted"/>
<dbReference type="EMBL" id="CM047948">
    <property type="protein sequence ID" value="KAI9896588.1"/>
    <property type="molecule type" value="Genomic_DNA"/>
</dbReference>
<dbReference type="Proteomes" id="UP001163324">
    <property type="component" value="Chromosome 9"/>
</dbReference>
<evidence type="ECO:0000313" key="1">
    <source>
        <dbReference type="EMBL" id="KAI9896588.1"/>
    </source>
</evidence>
<protein>
    <submittedName>
        <fullName evidence="1">Uncharacterized protein</fullName>
    </submittedName>
</protein>
<gene>
    <name evidence="1" type="ORF">N3K66_008760</name>
</gene>
<accession>A0ACC0URG7</accession>
<reference evidence="1" key="1">
    <citation type="submission" date="2022-10" db="EMBL/GenBank/DDBJ databases">
        <title>Complete Genome of Trichothecium roseum strain YXFP-22015, a Plant Pathogen Isolated from Citrus.</title>
        <authorList>
            <person name="Wang Y."/>
            <person name="Zhu L."/>
        </authorList>
    </citation>
    <scope>NUCLEOTIDE SEQUENCE</scope>
    <source>
        <strain evidence="1">YXFP-22015</strain>
    </source>
</reference>
<evidence type="ECO:0000313" key="2">
    <source>
        <dbReference type="Proteomes" id="UP001163324"/>
    </source>
</evidence>
<name>A0ACC0URG7_9HYPO</name>
<organism evidence="1 2">
    <name type="scientific">Trichothecium roseum</name>
    <dbReference type="NCBI Taxonomy" id="47278"/>
    <lineage>
        <taxon>Eukaryota</taxon>
        <taxon>Fungi</taxon>
        <taxon>Dikarya</taxon>
        <taxon>Ascomycota</taxon>
        <taxon>Pezizomycotina</taxon>
        <taxon>Sordariomycetes</taxon>
        <taxon>Hypocreomycetidae</taxon>
        <taxon>Hypocreales</taxon>
        <taxon>Hypocreales incertae sedis</taxon>
        <taxon>Trichothecium</taxon>
    </lineage>
</organism>
<comment type="caution">
    <text evidence="1">The sequence shown here is derived from an EMBL/GenBank/DDBJ whole genome shotgun (WGS) entry which is preliminary data.</text>
</comment>
<keyword evidence="2" id="KW-1185">Reference proteome</keyword>
<sequence length="257" mass="28692">MFGTLQHFAAFGINHAGLERLLRLVQSVMLILTSYPSLLASVPVPFSLPALFALQPHLNTVRQWIRLFWFVESFQGSYAAYASSPAGTQWLDIISSTCFGIFGLTESVTVWDATGVEGAQLWEEAWRQRLLRDAMVYWFTGLLTSVLGAIVKTGSLYAYRPVPQPGLVNGLGEKEKKTAEKERRQRQEESARQFVRDRNALLWKIAADGLDMLIPATVLGWVEVEDGQLGVVMTITSILTGWNVWDAVGKELDTRKG</sequence>